<reference evidence="3" key="2">
    <citation type="submission" date="2015-01" db="EMBL/GenBank/DDBJ databases">
        <title>Evolutionary Origins and Diversification of the Mycorrhizal Mutualists.</title>
        <authorList>
            <consortium name="DOE Joint Genome Institute"/>
            <consortium name="Mycorrhizal Genomics Consortium"/>
            <person name="Kohler A."/>
            <person name="Kuo A."/>
            <person name="Nagy L.G."/>
            <person name="Floudas D."/>
            <person name="Copeland A."/>
            <person name="Barry K.W."/>
            <person name="Cichocki N."/>
            <person name="Veneault-Fourrey C."/>
            <person name="LaButti K."/>
            <person name="Lindquist E.A."/>
            <person name="Lipzen A."/>
            <person name="Lundell T."/>
            <person name="Morin E."/>
            <person name="Murat C."/>
            <person name="Riley R."/>
            <person name="Ohm R."/>
            <person name="Sun H."/>
            <person name="Tunlid A."/>
            <person name="Henrissat B."/>
            <person name="Grigoriev I.V."/>
            <person name="Hibbett D.S."/>
            <person name="Martin F."/>
        </authorList>
    </citation>
    <scope>NUCLEOTIDE SEQUENCE [LARGE SCALE GENOMIC DNA]</scope>
    <source>
        <strain evidence="3">Marx 270</strain>
    </source>
</reference>
<feature type="compositionally biased region" description="Basic residues" evidence="1">
    <location>
        <begin position="77"/>
        <end position="90"/>
    </location>
</feature>
<dbReference type="AlphaFoldDB" id="A0A0C3PXB1"/>
<proteinExistence type="predicted"/>
<dbReference type="EMBL" id="KN831946">
    <property type="protein sequence ID" value="KIO13609.1"/>
    <property type="molecule type" value="Genomic_DNA"/>
</dbReference>
<dbReference type="HOGENOM" id="CLU_104307_0_0_1"/>
<dbReference type="OrthoDB" id="3204463at2759"/>
<keyword evidence="3" id="KW-1185">Reference proteome</keyword>
<feature type="compositionally biased region" description="Polar residues" evidence="1">
    <location>
        <begin position="162"/>
        <end position="177"/>
    </location>
</feature>
<dbReference type="InParanoid" id="A0A0C3PXB1"/>
<feature type="region of interest" description="Disordered" evidence="1">
    <location>
        <begin position="143"/>
        <end position="177"/>
    </location>
</feature>
<feature type="compositionally biased region" description="Low complexity" evidence="1">
    <location>
        <begin position="1"/>
        <end position="21"/>
    </location>
</feature>
<reference evidence="2 3" key="1">
    <citation type="submission" date="2014-04" db="EMBL/GenBank/DDBJ databases">
        <authorList>
            <consortium name="DOE Joint Genome Institute"/>
            <person name="Kuo A."/>
            <person name="Kohler A."/>
            <person name="Costa M.D."/>
            <person name="Nagy L.G."/>
            <person name="Floudas D."/>
            <person name="Copeland A."/>
            <person name="Barry K.W."/>
            <person name="Cichocki N."/>
            <person name="Veneault-Fourrey C."/>
            <person name="LaButti K."/>
            <person name="Lindquist E.A."/>
            <person name="Lipzen A."/>
            <person name="Lundell T."/>
            <person name="Morin E."/>
            <person name="Murat C."/>
            <person name="Sun H."/>
            <person name="Tunlid A."/>
            <person name="Henrissat B."/>
            <person name="Grigoriev I.V."/>
            <person name="Hibbett D.S."/>
            <person name="Martin F."/>
            <person name="Nordberg H.P."/>
            <person name="Cantor M.N."/>
            <person name="Hua S.X."/>
        </authorList>
    </citation>
    <scope>NUCLEOTIDE SEQUENCE [LARGE SCALE GENOMIC DNA]</scope>
    <source>
        <strain evidence="2 3">Marx 270</strain>
    </source>
</reference>
<sequence length="219" mass="24031">MPDIAAPSPRRARSSNLSARSVTLSQRFASPSPVQTFPPLSARNSISPSRLSSPIALQDIPYMSLHSKSPTPCNGPLKRRTTPRPSRSARRRLHLPRIDCPLDPFRRAAVFDQLSWIPALDAPPCVEHDIADLSQIPLKEDFSPSAYSVPATGPVRRRKTSTRSNPLASTPNNQTDVSILPLLPLHPSACPTTPPPRNSFDPSRVTFQNLMPVFPLPES</sequence>
<feature type="region of interest" description="Disordered" evidence="1">
    <location>
        <begin position="64"/>
        <end position="90"/>
    </location>
</feature>
<dbReference type="Proteomes" id="UP000054217">
    <property type="component" value="Unassembled WGS sequence"/>
</dbReference>
<evidence type="ECO:0000256" key="1">
    <source>
        <dbReference type="SAM" id="MobiDB-lite"/>
    </source>
</evidence>
<gene>
    <name evidence="2" type="ORF">M404DRAFT_586495</name>
</gene>
<evidence type="ECO:0000313" key="2">
    <source>
        <dbReference type="EMBL" id="KIO13609.1"/>
    </source>
</evidence>
<feature type="region of interest" description="Disordered" evidence="1">
    <location>
        <begin position="1"/>
        <end position="49"/>
    </location>
</feature>
<protein>
    <submittedName>
        <fullName evidence="2">Uncharacterized protein</fullName>
    </submittedName>
</protein>
<organism evidence="2 3">
    <name type="scientific">Pisolithus tinctorius Marx 270</name>
    <dbReference type="NCBI Taxonomy" id="870435"/>
    <lineage>
        <taxon>Eukaryota</taxon>
        <taxon>Fungi</taxon>
        <taxon>Dikarya</taxon>
        <taxon>Basidiomycota</taxon>
        <taxon>Agaricomycotina</taxon>
        <taxon>Agaricomycetes</taxon>
        <taxon>Agaricomycetidae</taxon>
        <taxon>Boletales</taxon>
        <taxon>Sclerodermatineae</taxon>
        <taxon>Pisolithaceae</taxon>
        <taxon>Pisolithus</taxon>
    </lineage>
</organism>
<accession>A0A0C3PXB1</accession>
<evidence type="ECO:0000313" key="3">
    <source>
        <dbReference type="Proteomes" id="UP000054217"/>
    </source>
</evidence>
<feature type="compositionally biased region" description="Polar residues" evidence="1">
    <location>
        <begin position="22"/>
        <end position="35"/>
    </location>
</feature>
<name>A0A0C3PXB1_PISTI</name>